<dbReference type="GO" id="GO:0003677">
    <property type="term" value="F:DNA binding"/>
    <property type="evidence" value="ECO:0007669"/>
    <property type="project" value="UniProtKB-KW"/>
</dbReference>
<dbReference type="AlphaFoldDB" id="A0A0A8VCS4"/>
<dbReference type="RefSeq" id="WP_040155137.1">
    <property type="nucleotide sequence ID" value="NZ_CCYO01000034.1"/>
</dbReference>
<dbReference type="InterPro" id="IPR036162">
    <property type="entry name" value="Resolvase-like_N_sf"/>
</dbReference>
<evidence type="ECO:0000313" key="11">
    <source>
        <dbReference type="Proteomes" id="UP000255169"/>
    </source>
</evidence>
<dbReference type="GO" id="GO:0015074">
    <property type="term" value="P:DNA integration"/>
    <property type="evidence" value="ECO:0007669"/>
    <property type="project" value="UniProtKB-KW"/>
</dbReference>
<dbReference type="InterPro" id="IPR006118">
    <property type="entry name" value="Recombinase_CS"/>
</dbReference>
<dbReference type="GeneID" id="66881305"/>
<evidence type="ECO:0000313" key="9">
    <source>
        <dbReference type="EMBL" id="SUQ37523.1"/>
    </source>
</evidence>
<comment type="similarity">
    <text evidence="1">Belongs to the site-specific recombinase resolvase family.</text>
</comment>
<feature type="active site" description="O-(5'-phospho-DNA)-serine intermediate" evidence="5 6">
    <location>
        <position position="12"/>
    </location>
</feature>
<dbReference type="InterPro" id="IPR006119">
    <property type="entry name" value="Resolv_N"/>
</dbReference>
<dbReference type="Pfam" id="PF00239">
    <property type="entry name" value="Resolvase"/>
    <property type="match status" value="1"/>
</dbReference>
<evidence type="ECO:0000256" key="1">
    <source>
        <dbReference type="ARBA" id="ARBA00009913"/>
    </source>
</evidence>
<dbReference type="SMART" id="SM00857">
    <property type="entry name" value="Resolvase"/>
    <property type="match status" value="1"/>
</dbReference>
<keyword evidence="4" id="KW-0233">DNA recombination</keyword>
<dbReference type="PANTHER" id="PTHR30461:SF26">
    <property type="entry name" value="RESOLVASE HOMOLOG YNEB"/>
    <property type="match status" value="1"/>
</dbReference>
<dbReference type="EMBL" id="UHJG01000001">
    <property type="protein sequence ID" value="SUQ00289.1"/>
    <property type="molecule type" value="Genomic_DNA"/>
</dbReference>
<dbReference type="EMBL" id="UHJG01000004">
    <property type="protein sequence ID" value="SUQ37553.1"/>
    <property type="molecule type" value="Genomic_DNA"/>
</dbReference>
<dbReference type="OrthoDB" id="9797501at2"/>
<accession>A0A0A8VCS4</accession>
<evidence type="ECO:0000256" key="4">
    <source>
        <dbReference type="ARBA" id="ARBA00023172"/>
    </source>
</evidence>
<dbReference type="PROSITE" id="PS00397">
    <property type="entry name" value="RECOMBINASES_1"/>
    <property type="match status" value="1"/>
</dbReference>
<dbReference type="SUPFAM" id="SSF53041">
    <property type="entry name" value="Resolvase-like"/>
    <property type="match status" value="1"/>
</dbReference>
<dbReference type="CDD" id="cd03768">
    <property type="entry name" value="SR_ResInv"/>
    <property type="match status" value="1"/>
</dbReference>
<feature type="domain" description="Resolvase/invertase-type recombinase catalytic" evidence="7">
    <location>
        <begin position="4"/>
        <end position="146"/>
    </location>
</feature>
<evidence type="ECO:0000313" key="10">
    <source>
        <dbReference type="EMBL" id="SUQ37553.1"/>
    </source>
</evidence>
<gene>
    <name evidence="8" type="primary">pinR_1</name>
    <name evidence="9" type="synonym">pinR_3</name>
    <name evidence="10" type="synonym">pinR_4</name>
    <name evidence="8" type="ORF">NCTC10476_01571</name>
    <name evidence="9" type="ORF">NCTC10476_03653</name>
    <name evidence="10" type="ORF">NCTC10476_03683</name>
</gene>
<proteinExistence type="inferred from homology"/>
<evidence type="ECO:0000256" key="5">
    <source>
        <dbReference type="PIRSR" id="PIRSR606118-50"/>
    </source>
</evidence>
<dbReference type="InterPro" id="IPR036388">
    <property type="entry name" value="WH-like_DNA-bd_sf"/>
</dbReference>
<evidence type="ECO:0000256" key="2">
    <source>
        <dbReference type="ARBA" id="ARBA00022908"/>
    </source>
</evidence>
<evidence type="ECO:0000256" key="6">
    <source>
        <dbReference type="PROSITE-ProRule" id="PRU10137"/>
    </source>
</evidence>
<dbReference type="InterPro" id="IPR050639">
    <property type="entry name" value="SSR_resolvase"/>
</dbReference>
<dbReference type="GO" id="GO:0000150">
    <property type="term" value="F:DNA strand exchange activity"/>
    <property type="evidence" value="ECO:0007669"/>
    <property type="project" value="InterPro"/>
</dbReference>
<keyword evidence="11" id="KW-1185">Reference proteome</keyword>
<dbReference type="Gene3D" id="3.40.50.1390">
    <property type="entry name" value="Resolvase, N-terminal catalytic domain"/>
    <property type="match status" value="1"/>
</dbReference>
<protein>
    <submittedName>
        <fullName evidence="8">Resolvase TnpR</fullName>
    </submittedName>
</protein>
<dbReference type="PANTHER" id="PTHR30461">
    <property type="entry name" value="DNA-INVERTASE FROM LAMBDOID PROPHAGE"/>
    <property type="match status" value="1"/>
</dbReference>
<dbReference type="Proteomes" id="UP000255169">
    <property type="component" value="Unassembled WGS sequence"/>
</dbReference>
<sequence length="216" mass="24064">MGQIAAIYCRVSTSDQDCQRQETELIALASKAGYSVAGIWKETASGSKTDRQQRQQVLKLAQARKIDLILVTELTRWSRSTLDLFHTLNDLQSWGVGLIAQTGLQFDLSTPQGKLIATLMSGFAEFERDLLRERVRSGVQAAQARGVVFGRKPGQRIKSDKLAPKVLALVAEGQSYRQIGRHLDLSKNTVLGIVKRERKKQVNEMDSTNTDGYETQ</sequence>
<dbReference type="Gene3D" id="1.10.10.10">
    <property type="entry name" value="Winged helix-like DNA-binding domain superfamily/Winged helix DNA-binding domain"/>
    <property type="match status" value="1"/>
</dbReference>
<dbReference type="EMBL" id="UHJG01000003">
    <property type="protein sequence ID" value="SUQ37523.1"/>
    <property type="molecule type" value="Genomic_DNA"/>
</dbReference>
<name>A0A0A8VCS4_YERRU</name>
<evidence type="ECO:0000256" key="3">
    <source>
        <dbReference type="ARBA" id="ARBA00023125"/>
    </source>
</evidence>
<evidence type="ECO:0000313" key="8">
    <source>
        <dbReference type="EMBL" id="SUQ00289.1"/>
    </source>
</evidence>
<keyword evidence="2" id="KW-0229">DNA integration</keyword>
<dbReference type="PROSITE" id="PS51736">
    <property type="entry name" value="RECOMBINASES_3"/>
    <property type="match status" value="1"/>
</dbReference>
<reference evidence="8 11" key="1">
    <citation type="submission" date="2018-06" db="EMBL/GenBank/DDBJ databases">
        <authorList>
            <consortium name="Pathogen Informatics"/>
            <person name="Doyle S."/>
        </authorList>
    </citation>
    <scope>NUCLEOTIDE SEQUENCE [LARGE SCALE GENOMIC DNA]</scope>
    <source>
        <strain evidence="8 11">NCTC10476</strain>
    </source>
</reference>
<organism evidence="8 11">
    <name type="scientific">Yersinia ruckeri</name>
    <dbReference type="NCBI Taxonomy" id="29486"/>
    <lineage>
        <taxon>Bacteria</taxon>
        <taxon>Pseudomonadati</taxon>
        <taxon>Pseudomonadota</taxon>
        <taxon>Gammaproteobacteria</taxon>
        <taxon>Enterobacterales</taxon>
        <taxon>Yersiniaceae</taxon>
        <taxon>Yersinia</taxon>
    </lineage>
</organism>
<evidence type="ECO:0000259" key="7">
    <source>
        <dbReference type="PROSITE" id="PS51736"/>
    </source>
</evidence>
<keyword evidence="3" id="KW-0238">DNA-binding</keyword>